<gene>
    <name evidence="9" type="ORF">CVLEPA_LOCUS23858</name>
</gene>
<feature type="compositionally biased region" description="Low complexity" evidence="8">
    <location>
        <begin position="533"/>
        <end position="542"/>
    </location>
</feature>
<evidence type="ECO:0000256" key="4">
    <source>
        <dbReference type="ARBA" id="ARBA00023242"/>
    </source>
</evidence>
<dbReference type="InterPro" id="IPR012173">
    <property type="entry name" value="Mpp10"/>
</dbReference>
<dbReference type="PANTHER" id="PTHR17039">
    <property type="entry name" value="U3 SMALL NUCLEOLAR RIBONUCLEOPROTEIN PROTEIN MPP10"/>
    <property type="match status" value="1"/>
</dbReference>
<dbReference type="Proteomes" id="UP001642483">
    <property type="component" value="Unassembled WGS sequence"/>
</dbReference>
<dbReference type="Pfam" id="PF04006">
    <property type="entry name" value="Mpp10"/>
    <property type="match status" value="2"/>
</dbReference>
<keyword evidence="2 7" id="KW-0690">Ribosome biogenesis</keyword>
<feature type="compositionally biased region" description="Acidic residues" evidence="8">
    <location>
        <begin position="101"/>
        <end position="117"/>
    </location>
</feature>
<feature type="region of interest" description="Disordered" evidence="8">
    <location>
        <begin position="96"/>
        <end position="221"/>
    </location>
</feature>
<evidence type="ECO:0000256" key="8">
    <source>
        <dbReference type="SAM" id="MobiDB-lite"/>
    </source>
</evidence>
<evidence type="ECO:0000256" key="2">
    <source>
        <dbReference type="ARBA" id="ARBA00022517"/>
    </source>
</evidence>
<comment type="function">
    <text evidence="7">Involved in nucleolar processing of pre-18S ribosomal RNA.</text>
</comment>
<feature type="compositionally biased region" description="Basic and acidic residues" evidence="8">
    <location>
        <begin position="447"/>
        <end position="474"/>
    </location>
</feature>
<evidence type="ECO:0000256" key="6">
    <source>
        <dbReference type="ARBA" id="ARBA00029455"/>
    </source>
</evidence>
<evidence type="ECO:0000256" key="5">
    <source>
        <dbReference type="ARBA" id="ARBA00023274"/>
    </source>
</evidence>
<feature type="compositionally biased region" description="Acidic residues" evidence="8">
    <location>
        <begin position="180"/>
        <end position="219"/>
    </location>
</feature>
<feature type="compositionally biased region" description="Polar residues" evidence="8">
    <location>
        <begin position="522"/>
        <end position="532"/>
    </location>
</feature>
<evidence type="ECO:0000313" key="10">
    <source>
        <dbReference type="Proteomes" id="UP001642483"/>
    </source>
</evidence>
<dbReference type="EMBL" id="CAWYQH010000119">
    <property type="protein sequence ID" value="CAK8691284.1"/>
    <property type="molecule type" value="Genomic_DNA"/>
</dbReference>
<keyword evidence="10" id="KW-1185">Reference proteome</keyword>
<keyword evidence="5 7" id="KW-0687">Ribonucleoprotein</keyword>
<dbReference type="PANTHER" id="PTHR17039:SF0">
    <property type="entry name" value="U3 SMALL NUCLEOLAR RIBONUCLEOPROTEIN PROTEIN MPP10"/>
    <property type="match status" value="1"/>
</dbReference>
<feature type="compositionally biased region" description="Basic residues" evidence="8">
    <location>
        <begin position="475"/>
        <end position="488"/>
    </location>
</feature>
<feature type="region of interest" description="Disordered" evidence="8">
    <location>
        <begin position="515"/>
        <end position="561"/>
    </location>
</feature>
<organism evidence="9 10">
    <name type="scientific">Clavelina lepadiformis</name>
    <name type="common">Light-bulb sea squirt</name>
    <name type="synonym">Ascidia lepadiformis</name>
    <dbReference type="NCBI Taxonomy" id="159417"/>
    <lineage>
        <taxon>Eukaryota</taxon>
        <taxon>Metazoa</taxon>
        <taxon>Chordata</taxon>
        <taxon>Tunicata</taxon>
        <taxon>Ascidiacea</taxon>
        <taxon>Aplousobranchia</taxon>
        <taxon>Clavelinidae</taxon>
        <taxon>Clavelina</taxon>
    </lineage>
</organism>
<comment type="caution">
    <text evidence="9">The sequence shown here is derived from an EMBL/GenBank/DDBJ whole genome shotgun (WGS) entry which is preliminary data.</text>
</comment>
<name>A0ABP0GHQ4_CLALP</name>
<feature type="compositionally biased region" description="Acidic residues" evidence="8">
    <location>
        <begin position="125"/>
        <end position="157"/>
    </location>
</feature>
<evidence type="ECO:0000256" key="7">
    <source>
        <dbReference type="PIRNR" id="PIRNR017300"/>
    </source>
</evidence>
<keyword evidence="3 7" id="KW-0698">rRNA processing</keyword>
<accession>A0ABP0GHQ4</accession>
<protein>
    <recommendedName>
        <fullName evidence="7">U3 small nucleolar ribonucleoprotein protein MPP10</fullName>
    </recommendedName>
</protein>
<proteinExistence type="inferred from homology"/>
<comment type="subcellular location">
    <subcellularLocation>
        <location evidence="1 7">Nucleus</location>
        <location evidence="1 7">Nucleolus</location>
    </subcellularLocation>
</comment>
<sequence length="561" mass="64529">MDWCDSSLTDFEALSVNPIQFLNGDVAASSKYVDICASLYRLAKSHNKTSENDPLSQLLLDEFDDEQIWQQIDLYNNKNVTTCSKGTAHCLVKMSDGTPENLDELDEEPGDDVESEEDKIMLSAADDEETDEHLSDVEEENEDEEKVEEATEVDDEFFSLRQMEKFLDKEEIEHPPAKDSDDEIDYFNDIPSSDDEQGFPDDESASEEDFHDGDFDEDTDKVSARQLKYEDFFLNKPTTKAKPKINDKADKIIDDTLSSNHAKQQVKISKKIKTLEEKALGEADWQMKGEVTSDKRPVNSLLEEVLTFNQSDRTAPDITDEHTFDMETMIRQRIKDKAYDDVVRKIKETKDPQEYKKKVVLDSEKSKMSLQEIYEKEYLTKMSNEKPEEKEDPERIELKTLMHELFKKLDALSNFHFRSAPPDPEIKVITNLPSLAMEEVQPVTHTNADRLAPEEIMEKKDLKSDLEKTSTDRKRERRKKAARQKARAKNREEKLLQLADTNEKLKTVQAIKQLEQAAKAPGSQTTIIKNAKSSSRLTSSKSFFGKLEEGKTKQSTKRKYR</sequence>
<dbReference type="PIRSF" id="PIRSF017300">
    <property type="entry name" value="snoRNP_Mpp10"/>
    <property type="match status" value="1"/>
</dbReference>
<evidence type="ECO:0000313" key="9">
    <source>
        <dbReference type="EMBL" id="CAK8691284.1"/>
    </source>
</evidence>
<evidence type="ECO:0000256" key="3">
    <source>
        <dbReference type="ARBA" id="ARBA00022552"/>
    </source>
</evidence>
<comment type="similarity">
    <text evidence="6 7">Belongs to the MPP10 family.</text>
</comment>
<feature type="region of interest" description="Disordered" evidence="8">
    <location>
        <begin position="445"/>
        <end position="497"/>
    </location>
</feature>
<feature type="compositionally biased region" description="Basic and acidic residues" evidence="8">
    <location>
        <begin position="162"/>
        <end position="179"/>
    </location>
</feature>
<keyword evidence="4 7" id="KW-0539">Nucleus</keyword>
<reference evidence="9 10" key="1">
    <citation type="submission" date="2024-02" db="EMBL/GenBank/DDBJ databases">
        <authorList>
            <person name="Daric V."/>
            <person name="Darras S."/>
        </authorList>
    </citation>
    <scope>NUCLEOTIDE SEQUENCE [LARGE SCALE GENOMIC DNA]</scope>
</reference>
<evidence type="ECO:0000256" key="1">
    <source>
        <dbReference type="ARBA" id="ARBA00004604"/>
    </source>
</evidence>